<organism evidence="9 10">
    <name type="scientific">Saccharothrix syringae</name>
    <name type="common">Nocardiopsis syringae</name>
    <dbReference type="NCBI Taxonomy" id="103733"/>
    <lineage>
        <taxon>Bacteria</taxon>
        <taxon>Bacillati</taxon>
        <taxon>Actinomycetota</taxon>
        <taxon>Actinomycetes</taxon>
        <taxon>Pseudonocardiales</taxon>
        <taxon>Pseudonocardiaceae</taxon>
        <taxon>Saccharothrix</taxon>
    </lineage>
</organism>
<dbReference type="PANTHER" id="PTHR30193">
    <property type="entry name" value="ABC TRANSPORTER PERMEASE PROTEIN"/>
    <property type="match status" value="1"/>
</dbReference>
<dbReference type="CDD" id="cd06261">
    <property type="entry name" value="TM_PBP2"/>
    <property type="match status" value="1"/>
</dbReference>
<dbReference type="InterPro" id="IPR000515">
    <property type="entry name" value="MetI-like"/>
</dbReference>
<evidence type="ECO:0000259" key="8">
    <source>
        <dbReference type="PROSITE" id="PS50928"/>
    </source>
</evidence>
<feature type="transmembrane region" description="Helical" evidence="7">
    <location>
        <begin position="265"/>
        <end position="290"/>
    </location>
</feature>
<proteinExistence type="inferred from homology"/>
<evidence type="ECO:0000256" key="7">
    <source>
        <dbReference type="RuleBase" id="RU363032"/>
    </source>
</evidence>
<gene>
    <name evidence="9" type="ORF">EKG83_31995</name>
</gene>
<accession>A0A5Q0H657</accession>
<feature type="domain" description="ABC transmembrane type-1" evidence="8">
    <location>
        <begin position="72"/>
        <end position="286"/>
    </location>
</feature>
<keyword evidence="5 7" id="KW-1133">Transmembrane helix</keyword>
<evidence type="ECO:0000256" key="2">
    <source>
        <dbReference type="ARBA" id="ARBA00022448"/>
    </source>
</evidence>
<feature type="transmembrane region" description="Helical" evidence="7">
    <location>
        <begin position="151"/>
        <end position="170"/>
    </location>
</feature>
<dbReference type="EMBL" id="CP034550">
    <property type="protein sequence ID" value="QFZ21395.1"/>
    <property type="molecule type" value="Genomic_DNA"/>
</dbReference>
<keyword evidence="4 7" id="KW-0812">Transmembrane</keyword>
<dbReference type="GO" id="GO:0055085">
    <property type="term" value="P:transmembrane transport"/>
    <property type="evidence" value="ECO:0007669"/>
    <property type="project" value="InterPro"/>
</dbReference>
<dbReference type="OrthoDB" id="4319190at2"/>
<keyword evidence="6 7" id="KW-0472">Membrane</keyword>
<feature type="transmembrane region" description="Helical" evidence="7">
    <location>
        <begin position="109"/>
        <end position="131"/>
    </location>
</feature>
<dbReference type="KEGG" id="ssyi:EKG83_31995"/>
<comment type="subcellular location">
    <subcellularLocation>
        <location evidence="1 7">Cell membrane</location>
        <topology evidence="1 7">Multi-pass membrane protein</topology>
    </subcellularLocation>
</comment>
<dbReference type="AlphaFoldDB" id="A0A5Q0H657"/>
<dbReference type="Pfam" id="PF00528">
    <property type="entry name" value="BPD_transp_1"/>
    <property type="match status" value="1"/>
</dbReference>
<keyword evidence="3" id="KW-1003">Cell membrane</keyword>
<dbReference type="SUPFAM" id="SSF161098">
    <property type="entry name" value="MetI-like"/>
    <property type="match status" value="1"/>
</dbReference>
<dbReference type="InterPro" id="IPR051393">
    <property type="entry name" value="ABC_transporter_permease"/>
</dbReference>
<evidence type="ECO:0000256" key="4">
    <source>
        <dbReference type="ARBA" id="ARBA00022692"/>
    </source>
</evidence>
<dbReference type="PROSITE" id="PS50928">
    <property type="entry name" value="ABC_TM1"/>
    <property type="match status" value="1"/>
</dbReference>
<evidence type="ECO:0000313" key="9">
    <source>
        <dbReference type="EMBL" id="QFZ21395.1"/>
    </source>
</evidence>
<comment type="similarity">
    <text evidence="7">Belongs to the binding-protein-dependent transport system permease family.</text>
</comment>
<dbReference type="GO" id="GO:0005886">
    <property type="term" value="C:plasma membrane"/>
    <property type="evidence" value="ECO:0007669"/>
    <property type="project" value="UniProtKB-SubCell"/>
</dbReference>
<evidence type="ECO:0000256" key="5">
    <source>
        <dbReference type="ARBA" id="ARBA00022989"/>
    </source>
</evidence>
<keyword evidence="10" id="KW-1185">Reference proteome</keyword>
<protein>
    <submittedName>
        <fullName evidence="9">Sugar ABC transporter permease</fullName>
    </submittedName>
</protein>
<dbReference type="Proteomes" id="UP000325787">
    <property type="component" value="Chromosome"/>
</dbReference>
<evidence type="ECO:0000256" key="3">
    <source>
        <dbReference type="ARBA" id="ARBA00022475"/>
    </source>
</evidence>
<dbReference type="Gene3D" id="1.10.3720.10">
    <property type="entry name" value="MetI-like"/>
    <property type="match status" value="1"/>
</dbReference>
<dbReference type="PANTHER" id="PTHR30193:SF37">
    <property type="entry name" value="INNER MEMBRANE ABC TRANSPORTER PERMEASE PROTEIN YCJO"/>
    <property type="match status" value="1"/>
</dbReference>
<dbReference type="RefSeq" id="WP_033435637.1">
    <property type="nucleotide sequence ID" value="NZ_CP034550.1"/>
</dbReference>
<dbReference type="InterPro" id="IPR035906">
    <property type="entry name" value="MetI-like_sf"/>
</dbReference>
<feature type="transmembrane region" description="Helical" evidence="7">
    <location>
        <begin position="12"/>
        <end position="34"/>
    </location>
</feature>
<feature type="transmembrane region" description="Helical" evidence="7">
    <location>
        <begin position="76"/>
        <end position="97"/>
    </location>
</feature>
<evidence type="ECO:0000256" key="1">
    <source>
        <dbReference type="ARBA" id="ARBA00004651"/>
    </source>
</evidence>
<name>A0A5Q0H657_SACSY</name>
<keyword evidence="2 7" id="KW-0813">Transport</keyword>
<evidence type="ECO:0000256" key="6">
    <source>
        <dbReference type="ARBA" id="ARBA00023136"/>
    </source>
</evidence>
<sequence length="297" mass="32218">MAVLLARLDRRVTPYLLVAPFFVLFGAFGLYPAARTAWMSLYDWDLLDGPVAFTGWANYAALFADPGFYRALANTASIFVAATVPQLLCALGVAALLDRPLRGSAVWRAVVLLPNVVPVVAVALVFAQLFGRDQGLVNWVLSGFGADPVDWRAHAWSAHLGVAVMVAWRWTGYNALLYLAAMRAVPRELHEAAELDGASRWRAFRSVTLPSIRPTLLFTAVVATIGGFQLFTEPTLFGGADGGADRQFQTLVMYLYEAGFERFDAGYAAAVSWVLFALCAVLALVNAALLRRAVRGG</sequence>
<feature type="transmembrane region" description="Helical" evidence="7">
    <location>
        <begin position="212"/>
        <end position="231"/>
    </location>
</feature>
<reference evidence="10" key="1">
    <citation type="journal article" date="2021" name="Curr. Microbiol.">
        <title>Complete genome of nocamycin-producing strain Saccharothrix syringae NRRL B-16468 reveals the biosynthetic potential for secondary metabolites.</title>
        <authorList>
            <person name="Mo X."/>
            <person name="Yang S."/>
        </authorList>
    </citation>
    <scope>NUCLEOTIDE SEQUENCE [LARGE SCALE GENOMIC DNA]</scope>
    <source>
        <strain evidence="10">ATCC 51364 / DSM 43886 / JCM 6844 / KCTC 9398 / NBRC 14523 / NRRL B-16468 / INA 2240</strain>
    </source>
</reference>
<evidence type="ECO:0000313" key="10">
    <source>
        <dbReference type="Proteomes" id="UP000325787"/>
    </source>
</evidence>